<name>A0A226DUS9_FOLCA</name>
<proteinExistence type="predicted"/>
<gene>
    <name evidence="1" type="ORF">Fcan01_15821</name>
</gene>
<comment type="caution">
    <text evidence="1">The sequence shown here is derived from an EMBL/GenBank/DDBJ whole genome shotgun (WGS) entry which is preliminary data.</text>
</comment>
<evidence type="ECO:0000313" key="1">
    <source>
        <dbReference type="EMBL" id="OXA49232.1"/>
    </source>
</evidence>
<evidence type="ECO:0000313" key="2">
    <source>
        <dbReference type="Proteomes" id="UP000198287"/>
    </source>
</evidence>
<protein>
    <submittedName>
        <fullName evidence="1">Uncharacterized protein</fullName>
    </submittedName>
</protein>
<dbReference type="EMBL" id="LNIX01000010">
    <property type="protein sequence ID" value="OXA49232.1"/>
    <property type="molecule type" value="Genomic_DNA"/>
</dbReference>
<accession>A0A226DUS9</accession>
<organism evidence="1 2">
    <name type="scientific">Folsomia candida</name>
    <name type="common">Springtail</name>
    <dbReference type="NCBI Taxonomy" id="158441"/>
    <lineage>
        <taxon>Eukaryota</taxon>
        <taxon>Metazoa</taxon>
        <taxon>Ecdysozoa</taxon>
        <taxon>Arthropoda</taxon>
        <taxon>Hexapoda</taxon>
        <taxon>Collembola</taxon>
        <taxon>Entomobryomorpha</taxon>
        <taxon>Isotomoidea</taxon>
        <taxon>Isotomidae</taxon>
        <taxon>Proisotominae</taxon>
        <taxon>Folsomia</taxon>
    </lineage>
</organism>
<keyword evidence="2" id="KW-1185">Reference proteome</keyword>
<sequence>MGITSIFAPEYESFEISSMRWMGKELPAMNIFKLLVENFTPLKELWCTSESWMKKNLTVANNEITRIKTVNELMFGMFSNGNITLMFKHSKRATCNSYRNVVQFKGTKPIYSKDVELIITESEGYKFLTCYTEPYISFYFYFTPFQTELWVTLGTVVRMSLGIWCLMSIILTNGYNGIMILELNAPHKLFHPDNSDHLRCQNNFADMTEFKNMRKKMNIAELNNLERHSNVKMAYDAFKALTFRYNELTLIPAM</sequence>
<dbReference type="AlphaFoldDB" id="A0A226DUS9"/>
<reference evidence="1 2" key="1">
    <citation type="submission" date="2015-12" db="EMBL/GenBank/DDBJ databases">
        <title>The genome of Folsomia candida.</title>
        <authorList>
            <person name="Faddeeva A."/>
            <person name="Derks M.F."/>
            <person name="Anvar Y."/>
            <person name="Smit S."/>
            <person name="Van Straalen N."/>
            <person name="Roelofs D."/>
        </authorList>
    </citation>
    <scope>NUCLEOTIDE SEQUENCE [LARGE SCALE GENOMIC DNA]</scope>
    <source>
        <strain evidence="1 2">VU population</strain>
        <tissue evidence="1">Whole body</tissue>
    </source>
</reference>
<dbReference type="Proteomes" id="UP000198287">
    <property type="component" value="Unassembled WGS sequence"/>
</dbReference>